<keyword evidence="6 9" id="KW-1133">Transmembrane helix</keyword>
<evidence type="ECO:0000256" key="3">
    <source>
        <dbReference type="ARBA" id="ARBA00022448"/>
    </source>
</evidence>
<evidence type="ECO:0000256" key="4">
    <source>
        <dbReference type="ARBA" id="ARBA00022475"/>
    </source>
</evidence>
<dbReference type="SUPFAM" id="SSF143865">
    <property type="entry name" value="CorA soluble domain-like"/>
    <property type="match status" value="1"/>
</dbReference>
<evidence type="ECO:0000256" key="8">
    <source>
        <dbReference type="SAM" id="MobiDB-lite"/>
    </source>
</evidence>
<evidence type="ECO:0000256" key="9">
    <source>
        <dbReference type="SAM" id="Phobius"/>
    </source>
</evidence>
<evidence type="ECO:0000313" key="10">
    <source>
        <dbReference type="EMBL" id="CAD8228567.1"/>
    </source>
</evidence>
<dbReference type="Gene3D" id="3.30.460.20">
    <property type="entry name" value="CorA soluble domain-like"/>
    <property type="match status" value="1"/>
</dbReference>
<proteinExistence type="inferred from homology"/>
<feature type="region of interest" description="Disordered" evidence="8">
    <location>
        <begin position="1"/>
        <end position="54"/>
    </location>
</feature>
<reference evidence="10" key="1">
    <citation type="submission" date="2021-01" db="EMBL/GenBank/DDBJ databases">
        <authorList>
            <person name="Corre E."/>
            <person name="Pelletier E."/>
            <person name="Niang G."/>
            <person name="Scheremetjew M."/>
            <person name="Finn R."/>
            <person name="Kale V."/>
            <person name="Holt S."/>
            <person name="Cochrane G."/>
            <person name="Meng A."/>
            <person name="Brown T."/>
            <person name="Cohen L."/>
        </authorList>
    </citation>
    <scope>NUCLEOTIDE SEQUENCE</scope>
    <source>
        <strain evidence="10">RCC1614</strain>
    </source>
</reference>
<dbReference type="EMBL" id="HBDY01001782">
    <property type="protein sequence ID" value="CAD8228567.1"/>
    <property type="molecule type" value="Transcribed_RNA"/>
</dbReference>
<evidence type="ECO:0000256" key="6">
    <source>
        <dbReference type="ARBA" id="ARBA00022989"/>
    </source>
</evidence>
<gene>
    <name evidence="10" type="ORF">MPUS1402_LOCUS1332</name>
</gene>
<dbReference type="GO" id="GO:0050897">
    <property type="term" value="F:cobalt ion binding"/>
    <property type="evidence" value="ECO:0007669"/>
    <property type="project" value="TreeGrafter"/>
</dbReference>
<dbReference type="InterPro" id="IPR045863">
    <property type="entry name" value="CorA_TM1_TM2"/>
</dbReference>
<evidence type="ECO:0008006" key="11">
    <source>
        <dbReference type="Google" id="ProtNLM"/>
    </source>
</evidence>
<dbReference type="GO" id="GO:0015087">
    <property type="term" value="F:cobalt ion transmembrane transporter activity"/>
    <property type="evidence" value="ECO:0007669"/>
    <property type="project" value="TreeGrafter"/>
</dbReference>
<dbReference type="GO" id="GO:0000287">
    <property type="term" value="F:magnesium ion binding"/>
    <property type="evidence" value="ECO:0007669"/>
    <property type="project" value="TreeGrafter"/>
</dbReference>
<dbReference type="InterPro" id="IPR002523">
    <property type="entry name" value="MgTranspt_CorA/ZnTranspt_ZntB"/>
</dbReference>
<dbReference type="GO" id="GO:0015095">
    <property type="term" value="F:magnesium ion transmembrane transporter activity"/>
    <property type="evidence" value="ECO:0007669"/>
    <property type="project" value="TreeGrafter"/>
</dbReference>
<accession>A0A7R9XUR8</accession>
<feature type="transmembrane region" description="Helical" evidence="9">
    <location>
        <begin position="387"/>
        <end position="409"/>
    </location>
</feature>
<dbReference type="Gene3D" id="1.20.58.340">
    <property type="entry name" value="Magnesium transport protein CorA, transmembrane region"/>
    <property type="match status" value="2"/>
</dbReference>
<dbReference type="InterPro" id="IPR045861">
    <property type="entry name" value="CorA_cytoplasmic_dom"/>
</dbReference>
<evidence type="ECO:0000256" key="2">
    <source>
        <dbReference type="ARBA" id="ARBA00009765"/>
    </source>
</evidence>
<name>A0A7R9XUR8_MICPS</name>
<protein>
    <recommendedName>
        <fullName evidence="11">CorA metal ion transporter family</fullName>
    </recommendedName>
</protein>
<keyword evidence="4" id="KW-1003">Cell membrane</keyword>
<feature type="transmembrane region" description="Helical" evidence="9">
    <location>
        <begin position="421"/>
        <end position="441"/>
    </location>
</feature>
<sequence length="470" mass="53236">MSDGDATIEIADDAPAAQTITRSPFARASQSQRRSSRKGLASSRVSERVRGNSRKALMVNDVKHQTKSETRKLERFEQMQLEYFSTRDADVEQTPTPEMHYTVYRNDGGAGTTTTTKNNADSMNLLSKIGKETRKENTIRWLHFNGMNEMMMNYVCDALKLGASAVGGEMDTTKCVFHRHKDAAVRHFDSHVYVSMQLIDREECDGDIPLVSDEQVSFIYHPEKAIVISVCEDVDEESDFTALTRLLVEGESRCNVDGAHPGILLAMMADKFVDDAYPVAEELGDYLEVLSQAMVARESISFSQPVDKVRMQLWRMRRFAIRVRRLCEAYEEDALGVFDDESFKEYVGKVSKQADGLESVCEMYIGRCLSILQRVEVYQEQRTNETLFLLTIVTTLMVPVEFLTGMWGMNFVNMPDLETSWGYFMFLALIPFLMGTSYILLKVNGYLDDSPLDWSCGLGGLFKSKEGKKD</sequence>
<evidence type="ECO:0000256" key="1">
    <source>
        <dbReference type="ARBA" id="ARBA00004651"/>
    </source>
</evidence>
<keyword evidence="5 9" id="KW-0812">Transmembrane</keyword>
<comment type="subcellular location">
    <subcellularLocation>
        <location evidence="1">Cell membrane</location>
        <topology evidence="1">Multi-pass membrane protein</topology>
    </subcellularLocation>
</comment>
<keyword evidence="7 9" id="KW-0472">Membrane</keyword>
<dbReference type="PANTHER" id="PTHR46494:SF1">
    <property type="entry name" value="CORA FAMILY METAL ION TRANSPORTER (EUROFUNG)"/>
    <property type="match status" value="1"/>
</dbReference>
<keyword evidence="3" id="KW-0813">Transport</keyword>
<dbReference type="SUPFAM" id="SSF144083">
    <property type="entry name" value="Magnesium transport protein CorA, transmembrane region"/>
    <property type="match status" value="1"/>
</dbReference>
<comment type="similarity">
    <text evidence="2">Belongs to the CorA metal ion transporter (MIT) (TC 1.A.35) family.</text>
</comment>
<organism evidence="10">
    <name type="scientific">Micromonas pusilla</name>
    <name type="common">Picoplanktonic green alga</name>
    <name type="synonym">Chromulina pusilla</name>
    <dbReference type="NCBI Taxonomy" id="38833"/>
    <lineage>
        <taxon>Eukaryota</taxon>
        <taxon>Viridiplantae</taxon>
        <taxon>Chlorophyta</taxon>
        <taxon>Mamiellophyceae</taxon>
        <taxon>Mamiellales</taxon>
        <taxon>Mamiellaceae</taxon>
        <taxon>Micromonas</taxon>
    </lineage>
</organism>
<dbReference type="Pfam" id="PF01544">
    <property type="entry name" value="CorA"/>
    <property type="match status" value="1"/>
</dbReference>
<dbReference type="GO" id="GO:0005886">
    <property type="term" value="C:plasma membrane"/>
    <property type="evidence" value="ECO:0007669"/>
    <property type="project" value="UniProtKB-SubCell"/>
</dbReference>
<evidence type="ECO:0000256" key="5">
    <source>
        <dbReference type="ARBA" id="ARBA00022692"/>
    </source>
</evidence>
<dbReference type="AlphaFoldDB" id="A0A7R9XUR8"/>
<evidence type="ECO:0000256" key="7">
    <source>
        <dbReference type="ARBA" id="ARBA00023136"/>
    </source>
</evidence>
<dbReference type="PANTHER" id="PTHR46494">
    <property type="entry name" value="CORA FAMILY METAL ION TRANSPORTER (EUROFUNG)"/>
    <property type="match status" value="1"/>
</dbReference>